<feature type="compositionally biased region" description="Basic residues" evidence="1">
    <location>
        <begin position="226"/>
        <end position="237"/>
    </location>
</feature>
<name>A0A6P8SUR4_GYMAC</name>
<proteinExistence type="predicted"/>
<feature type="region of interest" description="Disordered" evidence="1">
    <location>
        <begin position="1"/>
        <end position="32"/>
    </location>
</feature>
<reference evidence="3" key="1">
    <citation type="submission" date="2025-08" db="UniProtKB">
        <authorList>
            <consortium name="RefSeq"/>
        </authorList>
    </citation>
    <scope>IDENTIFICATION</scope>
</reference>
<keyword evidence="2" id="KW-1185">Reference proteome</keyword>
<dbReference type="KEGG" id="gacu:117534522"/>
<accession>A0A6P8SUR4</accession>
<dbReference type="OrthoDB" id="8950114at2759"/>
<dbReference type="AlphaFoldDB" id="A0A6P8SUR4"/>
<protein>
    <submittedName>
        <fullName evidence="3">Kinesin-like protein KIF20B</fullName>
    </submittedName>
</protein>
<evidence type="ECO:0000256" key="1">
    <source>
        <dbReference type="SAM" id="MobiDB-lite"/>
    </source>
</evidence>
<dbReference type="Proteomes" id="UP000515161">
    <property type="component" value="Unplaced"/>
</dbReference>
<organism evidence="2 3">
    <name type="scientific">Gymnodraco acuticeps</name>
    <name type="common">Antarctic dragonfish</name>
    <dbReference type="NCBI Taxonomy" id="8218"/>
    <lineage>
        <taxon>Eukaryota</taxon>
        <taxon>Metazoa</taxon>
        <taxon>Chordata</taxon>
        <taxon>Craniata</taxon>
        <taxon>Vertebrata</taxon>
        <taxon>Euteleostomi</taxon>
        <taxon>Actinopterygii</taxon>
        <taxon>Neopterygii</taxon>
        <taxon>Teleostei</taxon>
        <taxon>Neoteleostei</taxon>
        <taxon>Acanthomorphata</taxon>
        <taxon>Eupercaria</taxon>
        <taxon>Perciformes</taxon>
        <taxon>Notothenioidei</taxon>
        <taxon>Bathydraconidae</taxon>
        <taxon>Gymnodraco</taxon>
    </lineage>
</organism>
<gene>
    <name evidence="3" type="primary">LOC117534522</name>
</gene>
<feature type="region of interest" description="Disordered" evidence="1">
    <location>
        <begin position="205"/>
        <end position="237"/>
    </location>
</feature>
<dbReference type="InParanoid" id="A0A6P8SUR4"/>
<feature type="compositionally biased region" description="Basic and acidic residues" evidence="1">
    <location>
        <begin position="215"/>
        <end position="225"/>
    </location>
</feature>
<sequence length="237" mass="26938">MRVYGVAAKPAVGLEERTQPEEGEEEDRQEVMPVVQELKEELQKLKERREERELDAVRREMQRLEEERGGAQDVCVSALRSNMIDRKTTTGRKRKSCENLVSSENKRNRGRGNTRTNKQNLVSSENKRNRGRGNTRTNKQSSAVKEKCDGALKKIGDLIHSSPSILGSTAKSIMGLVSGHSVEKEVVQRPKRGRRKLFKMDATLQDSPDAMSGRANEEKESDHLIIKRQLRSKTCRK</sequence>
<evidence type="ECO:0000313" key="3">
    <source>
        <dbReference type="RefSeq" id="XP_034054623.1"/>
    </source>
</evidence>
<feature type="region of interest" description="Disordered" evidence="1">
    <location>
        <begin position="62"/>
        <end position="144"/>
    </location>
</feature>
<evidence type="ECO:0000313" key="2">
    <source>
        <dbReference type="Proteomes" id="UP000515161"/>
    </source>
</evidence>
<dbReference type="RefSeq" id="XP_034054623.1">
    <property type="nucleotide sequence ID" value="XM_034198732.1"/>
</dbReference>
<dbReference type="GeneID" id="117534522"/>